<gene>
    <name evidence="9" type="primary">eno</name>
    <name evidence="15" type="ORF">A3E73_01715</name>
</gene>
<feature type="binding site" evidence="11">
    <location>
        <begin position="369"/>
        <end position="372"/>
    </location>
    <ligand>
        <name>substrate</name>
    </ligand>
</feature>
<dbReference type="GO" id="GO:0009986">
    <property type="term" value="C:cell surface"/>
    <property type="evidence" value="ECO:0007669"/>
    <property type="project" value="UniProtKB-SubCell"/>
</dbReference>
<keyword evidence="7 9" id="KW-0324">Glycolysis</keyword>
<feature type="binding site" evidence="9">
    <location>
        <position position="371"/>
    </location>
    <ligand>
        <name>(2R)-2-phosphoglycerate</name>
        <dbReference type="ChEBI" id="CHEBI:58289"/>
    </ligand>
</feature>
<dbReference type="InterPro" id="IPR020810">
    <property type="entry name" value="Enolase_C"/>
</dbReference>
<dbReference type="STRING" id="1797460.A3E73_01715"/>
<feature type="domain" description="Enolase N-terminal" evidence="14">
    <location>
        <begin position="4"/>
        <end position="133"/>
    </location>
</feature>
<comment type="cofactor">
    <cofactor evidence="12">
        <name>Mg(2+)</name>
        <dbReference type="ChEBI" id="CHEBI:18420"/>
    </cofactor>
    <text evidence="12">Mg(2+) is required for catalysis and for stabilizing the dimer.</text>
</comment>
<feature type="binding site" evidence="11">
    <location>
        <position position="160"/>
    </location>
    <ligand>
        <name>substrate</name>
    </ligand>
</feature>
<dbReference type="HAMAP" id="MF_00318">
    <property type="entry name" value="Enolase"/>
    <property type="match status" value="1"/>
</dbReference>
<dbReference type="SFLD" id="SFLDG00178">
    <property type="entry name" value="enolase"/>
    <property type="match status" value="1"/>
</dbReference>
<evidence type="ECO:0000259" key="13">
    <source>
        <dbReference type="SMART" id="SM01192"/>
    </source>
</evidence>
<dbReference type="SUPFAM" id="SSF51604">
    <property type="entry name" value="Enolase C-terminal domain-like"/>
    <property type="match status" value="1"/>
</dbReference>
<name>A0A1F5DJ25_9BACT</name>
<dbReference type="InterPro" id="IPR020809">
    <property type="entry name" value="Enolase_CS"/>
</dbReference>
<dbReference type="PROSITE" id="PS00164">
    <property type="entry name" value="ENOLASE"/>
    <property type="match status" value="1"/>
</dbReference>
<dbReference type="InterPro" id="IPR000941">
    <property type="entry name" value="Enolase"/>
</dbReference>
<evidence type="ECO:0000256" key="8">
    <source>
        <dbReference type="ARBA" id="ARBA00023239"/>
    </source>
</evidence>
<comment type="caution">
    <text evidence="15">The sequence shown here is derived from an EMBL/GenBank/DDBJ whole genome shotgun (WGS) entry which is preliminary data.</text>
</comment>
<comment type="catalytic activity">
    <reaction evidence="9">
        <text>(2R)-2-phosphoglycerate = phosphoenolpyruvate + H2O</text>
        <dbReference type="Rhea" id="RHEA:10164"/>
        <dbReference type="ChEBI" id="CHEBI:15377"/>
        <dbReference type="ChEBI" id="CHEBI:58289"/>
        <dbReference type="ChEBI" id="CHEBI:58702"/>
        <dbReference type="EC" id="4.2.1.11"/>
    </reaction>
</comment>
<evidence type="ECO:0000256" key="5">
    <source>
        <dbReference type="ARBA" id="ARBA00022525"/>
    </source>
</evidence>
<evidence type="ECO:0000256" key="4">
    <source>
        <dbReference type="ARBA" id="ARBA00017068"/>
    </source>
</evidence>
<keyword evidence="6 9" id="KW-0460">Magnesium</keyword>
<evidence type="ECO:0000259" key="14">
    <source>
        <dbReference type="SMART" id="SM01193"/>
    </source>
</evidence>
<dbReference type="UniPathway" id="UPA00109">
    <property type="reaction ID" value="UER00187"/>
</dbReference>
<evidence type="ECO:0000256" key="12">
    <source>
        <dbReference type="PIRSR" id="PIRSR001400-3"/>
    </source>
</evidence>
<comment type="function">
    <text evidence="9">Catalyzes the reversible conversion of 2-phosphoglycerate (2-PG) into phosphoenolpyruvate (PEP). It is essential for the degradation of carbohydrates via glycolysis.</text>
</comment>
<dbReference type="SFLD" id="SFLDF00002">
    <property type="entry name" value="enolase"/>
    <property type="match status" value="1"/>
</dbReference>
<evidence type="ECO:0000256" key="2">
    <source>
        <dbReference type="ARBA" id="ARBA00009604"/>
    </source>
</evidence>
<dbReference type="GO" id="GO:0000015">
    <property type="term" value="C:phosphopyruvate hydratase complex"/>
    <property type="evidence" value="ECO:0007669"/>
    <property type="project" value="InterPro"/>
</dbReference>
<dbReference type="InterPro" id="IPR029017">
    <property type="entry name" value="Enolase-like_N"/>
</dbReference>
<keyword evidence="15" id="KW-0670">Pyruvate</keyword>
<feature type="domain" description="Enolase C-terminal TIM barrel" evidence="13">
    <location>
        <begin position="144"/>
        <end position="428"/>
    </location>
</feature>
<feature type="binding site" evidence="9">
    <location>
        <position position="372"/>
    </location>
    <ligand>
        <name>(2R)-2-phosphoglycerate</name>
        <dbReference type="ChEBI" id="CHEBI:58289"/>
    </ligand>
</feature>
<comment type="cofactor">
    <cofactor evidence="9">
        <name>Mg(2+)</name>
        <dbReference type="ChEBI" id="CHEBI:18420"/>
    </cofactor>
    <text evidence="9">Binds a second Mg(2+) ion via substrate during catalysis.</text>
</comment>
<evidence type="ECO:0000256" key="6">
    <source>
        <dbReference type="ARBA" id="ARBA00022842"/>
    </source>
</evidence>
<dbReference type="GO" id="GO:0004634">
    <property type="term" value="F:phosphopyruvate hydratase activity"/>
    <property type="evidence" value="ECO:0007669"/>
    <property type="project" value="UniProtKB-UniRule"/>
</dbReference>
<feature type="binding site" evidence="9">
    <location>
        <position position="393"/>
    </location>
    <ligand>
        <name>(2R)-2-phosphoglycerate</name>
        <dbReference type="ChEBI" id="CHEBI:58289"/>
    </ligand>
</feature>
<comment type="similarity">
    <text evidence="2 9">Belongs to the enolase family.</text>
</comment>
<dbReference type="AlphaFoldDB" id="A0A1F5DJ25"/>
<feature type="binding site" evidence="9 12">
    <location>
        <position position="317"/>
    </location>
    <ligand>
        <name>Mg(2+)</name>
        <dbReference type="ChEBI" id="CHEBI:18420"/>
    </ligand>
</feature>
<organism evidence="15 16">
    <name type="scientific">Candidatus Beckwithbacteria bacterium RIFCSPHIGHO2_12_FULL_47_17</name>
    <dbReference type="NCBI Taxonomy" id="1797460"/>
    <lineage>
        <taxon>Bacteria</taxon>
        <taxon>Candidatus Beckwithiibacteriota</taxon>
    </lineage>
</organism>
<dbReference type="FunFam" id="3.30.390.10:FF:000001">
    <property type="entry name" value="Enolase"/>
    <property type="match status" value="1"/>
</dbReference>
<dbReference type="GO" id="GO:0006096">
    <property type="term" value="P:glycolytic process"/>
    <property type="evidence" value="ECO:0007669"/>
    <property type="project" value="UniProtKB-UniRule"/>
</dbReference>
<reference evidence="15 16" key="1">
    <citation type="journal article" date="2016" name="Nat. Commun.">
        <title>Thousands of microbial genomes shed light on interconnected biogeochemical processes in an aquifer system.</title>
        <authorList>
            <person name="Anantharaman K."/>
            <person name="Brown C.T."/>
            <person name="Hug L.A."/>
            <person name="Sharon I."/>
            <person name="Castelle C.J."/>
            <person name="Probst A.J."/>
            <person name="Thomas B.C."/>
            <person name="Singh A."/>
            <person name="Wilkins M.J."/>
            <person name="Karaoz U."/>
            <person name="Brodie E.L."/>
            <person name="Williams K.H."/>
            <person name="Hubbard S.S."/>
            <person name="Banfield J.F."/>
        </authorList>
    </citation>
    <scope>NUCLEOTIDE SEQUENCE [LARGE SCALE GENOMIC DNA]</scope>
</reference>
<dbReference type="Gene3D" id="3.20.20.120">
    <property type="entry name" value="Enolase-like C-terminal domain"/>
    <property type="match status" value="1"/>
</dbReference>
<evidence type="ECO:0000256" key="3">
    <source>
        <dbReference type="ARBA" id="ARBA00012058"/>
    </source>
</evidence>
<protein>
    <recommendedName>
        <fullName evidence="4 9">Enolase</fullName>
        <ecNumber evidence="3 9">4.2.1.11</ecNumber>
    </recommendedName>
    <alternativeName>
        <fullName evidence="9">2-phospho-D-glycerate hydro-lyase</fullName>
    </alternativeName>
    <alternativeName>
        <fullName evidence="9">2-phosphoglycerate dehydratase</fullName>
    </alternativeName>
</protein>
<dbReference type="Proteomes" id="UP000176791">
    <property type="component" value="Unassembled WGS sequence"/>
</dbReference>
<dbReference type="PANTHER" id="PTHR11902">
    <property type="entry name" value="ENOLASE"/>
    <property type="match status" value="1"/>
</dbReference>
<dbReference type="EC" id="4.2.1.11" evidence="3 9"/>
<feature type="active site" description="Proton acceptor" evidence="9 10">
    <location>
        <position position="342"/>
    </location>
</feature>
<evidence type="ECO:0000256" key="1">
    <source>
        <dbReference type="ARBA" id="ARBA00005031"/>
    </source>
</evidence>
<feature type="active site" description="Proton donor" evidence="9 10">
    <location>
        <position position="210"/>
    </location>
</feature>
<feature type="binding site" evidence="9 12">
    <location>
        <position position="247"/>
    </location>
    <ligand>
        <name>Mg(2+)</name>
        <dbReference type="ChEBI" id="CHEBI:18420"/>
    </ligand>
</feature>
<dbReference type="PRINTS" id="PR00148">
    <property type="entry name" value="ENOLASE"/>
</dbReference>
<feature type="binding site" evidence="11">
    <location>
        <position position="290"/>
    </location>
    <ligand>
        <name>substrate</name>
    </ligand>
</feature>
<comment type="pathway">
    <text evidence="1 9">Carbohydrate degradation; glycolysis; pyruvate from D-glyceraldehyde 3-phosphate: step 4/5.</text>
</comment>
<dbReference type="NCBIfam" id="TIGR01060">
    <property type="entry name" value="eno"/>
    <property type="match status" value="1"/>
</dbReference>
<dbReference type="CDD" id="cd03313">
    <property type="entry name" value="enolase"/>
    <property type="match status" value="1"/>
</dbReference>
<keyword evidence="9" id="KW-0963">Cytoplasm</keyword>
<feature type="binding site" evidence="11">
    <location>
        <position position="169"/>
    </location>
    <ligand>
        <name>substrate</name>
    </ligand>
</feature>
<dbReference type="EMBL" id="MEZN01000048">
    <property type="protein sequence ID" value="OGD55148.1"/>
    <property type="molecule type" value="Genomic_DNA"/>
</dbReference>
<dbReference type="SFLD" id="SFLDS00001">
    <property type="entry name" value="Enolase"/>
    <property type="match status" value="1"/>
</dbReference>
<dbReference type="GO" id="GO:0005576">
    <property type="term" value="C:extracellular region"/>
    <property type="evidence" value="ECO:0007669"/>
    <property type="project" value="UniProtKB-SubCell"/>
</dbReference>
<proteinExistence type="inferred from homology"/>
<feature type="binding site" evidence="9">
    <location>
        <position position="168"/>
    </location>
    <ligand>
        <name>(2R)-2-phosphoglycerate</name>
        <dbReference type="ChEBI" id="CHEBI:58289"/>
    </ligand>
</feature>
<comment type="subcellular location">
    <subcellularLocation>
        <location evidence="9">Cytoplasm</location>
    </subcellularLocation>
    <subcellularLocation>
        <location evidence="9">Secreted</location>
    </subcellularLocation>
    <subcellularLocation>
        <location evidence="9">Cell surface</location>
    </subcellularLocation>
    <text evidence="9">Fractions of enolase are present in both the cytoplasm and on the cell surface.</text>
</comment>
<keyword evidence="9 12" id="KW-0479">Metal-binding</keyword>
<dbReference type="GO" id="GO:0000287">
    <property type="term" value="F:magnesium ion binding"/>
    <property type="evidence" value="ECO:0007669"/>
    <property type="project" value="UniProtKB-UniRule"/>
</dbReference>
<feature type="binding site" evidence="11">
    <location>
        <position position="317"/>
    </location>
    <ligand>
        <name>substrate</name>
    </ligand>
</feature>
<dbReference type="PANTHER" id="PTHR11902:SF1">
    <property type="entry name" value="ENOLASE"/>
    <property type="match status" value="1"/>
</dbReference>
<evidence type="ECO:0000256" key="11">
    <source>
        <dbReference type="PIRSR" id="PIRSR001400-2"/>
    </source>
</evidence>
<sequence length="428" mass="46794">MAKIEKVEALEVLDSRGNPTVAVWVEAGGKVGQAIVPSGASTGSHEAVELRDGDNRRFFGKGVLTAVENVEKIIAPQIVGKDVNEQEQVDDIMVELDGTVNKARLGANAILGVSLACARAAAAVNNQPLYRYLREKFFKDRGDNWLMPVPQMNVLNGGKHAPGSVDLQEFMVVPVGAVGFSEAVRWSAEIYQVLKKLLLEKNLPVGVGDEGGFMPKMPTNQQMLTLLVEGINKAGYKPGKQVAIALDPAAAEIFENGEYVLKNENKKLTSLGLIGVYEEWLKTYPIVSIEDGLAEDDWVNWKLMTERLGGSIQIVGDDLYVTNRKRLEQGIKEKATNAILIKLNQIGTLSETVEVMNFSRSNNVAAVVSHRSGETEDDFIADLVVAAGSGQIKTGAPCRSERVVKYNRLLKIEKELGERAMFTNPFRK</sequence>
<dbReference type="Pfam" id="PF00113">
    <property type="entry name" value="Enolase_C"/>
    <property type="match status" value="1"/>
</dbReference>
<evidence type="ECO:0000256" key="10">
    <source>
        <dbReference type="PIRSR" id="PIRSR001400-1"/>
    </source>
</evidence>
<keyword evidence="5 9" id="KW-0964">Secreted</keyword>
<dbReference type="SUPFAM" id="SSF54826">
    <property type="entry name" value="Enolase N-terminal domain-like"/>
    <property type="match status" value="1"/>
</dbReference>
<feature type="binding site" evidence="9">
    <location>
        <position position="342"/>
    </location>
    <ligand>
        <name>(2R)-2-phosphoglycerate</name>
        <dbReference type="ChEBI" id="CHEBI:58289"/>
    </ligand>
</feature>
<feature type="binding site" evidence="9 12">
    <location>
        <position position="290"/>
    </location>
    <ligand>
        <name>Mg(2+)</name>
        <dbReference type="ChEBI" id="CHEBI:18420"/>
    </ligand>
</feature>
<evidence type="ECO:0000313" key="16">
    <source>
        <dbReference type="Proteomes" id="UP000176791"/>
    </source>
</evidence>
<evidence type="ECO:0000313" key="15">
    <source>
        <dbReference type="EMBL" id="OGD55148.1"/>
    </source>
</evidence>
<dbReference type="InterPro" id="IPR036849">
    <property type="entry name" value="Enolase-like_C_sf"/>
</dbReference>
<feature type="binding site" evidence="11">
    <location>
        <position position="393"/>
    </location>
    <ligand>
        <name>substrate</name>
    </ligand>
</feature>
<evidence type="ECO:0000256" key="9">
    <source>
        <dbReference type="HAMAP-Rule" id="MF_00318"/>
    </source>
</evidence>
<dbReference type="SMART" id="SM01192">
    <property type="entry name" value="Enolase_C"/>
    <property type="match status" value="1"/>
</dbReference>
<dbReference type="PIRSF" id="PIRSF001400">
    <property type="entry name" value="Enolase"/>
    <property type="match status" value="1"/>
</dbReference>
<dbReference type="Pfam" id="PF03952">
    <property type="entry name" value="Enolase_N"/>
    <property type="match status" value="1"/>
</dbReference>
<dbReference type="SMART" id="SM01193">
    <property type="entry name" value="Enolase_N"/>
    <property type="match status" value="1"/>
</dbReference>
<dbReference type="Gene3D" id="3.30.390.10">
    <property type="entry name" value="Enolase-like, N-terminal domain"/>
    <property type="match status" value="1"/>
</dbReference>
<dbReference type="InterPro" id="IPR020811">
    <property type="entry name" value="Enolase_N"/>
</dbReference>
<evidence type="ECO:0000256" key="7">
    <source>
        <dbReference type="ARBA" id="ARBA00023152"/>
    </source>
</evidence>
<keyword evidence="8 9" id="KW-0456">Lyase</keyword>
<accession>A0A1F5DJ25</accession>